<evidence type="ECO:0000256" key="1">
    <source>
        <dbReference type="SAM" id="MobiDB-lite"/>
    </source>
</evidence>
<evidence type="ECO:0008006" key="5">
    <source>
        <dbReference type="Google" id="ProtNLM"/>
    </source>
</evidence>
<dbReference type="InterPro" id="IPR025597">
    <property type="entry name" value="DUF4345"/>
</dbReference>
<organism evidence="3 4">
    <name type="scientific">Actinokineospora globicatena</name>
    <dbReference type="NCBI Taxonomy" id="103729"/>
    <lineage>
        <taxon>Bacteria</taxon>
        <taxon>Bacillati</taxon>
        <taxon>Actinomycetota</taxon>
        <taxon>Actinomycetes</taxon>
        <taxon>Pseudonocardiales</taxon>
        <taxon>Pseudonocardiaceae</taxon>
        <taxon>Actinokineospora</taxon>
    </lineage>
</organism>
<proteinExistence type="predicted"/>
<keyword evidence="2" id="KW-1133">Transmembrane helix</keyword>
<feature type="region of interest" description="Disordered" evidence="1">
    <location>
        <begin position="1"/>
        <end position="23"/>
    </location>
</feature>
<evidence type="ECO:0000256" key="2">
    <source>
        <dbReference type="SAM" id="Phobius"/>
    </source>
</evidence>
<comment type="caution">
    <text evidence="3">The sequence shown here is derived from an EMBL/GenBank/DDBJ whole genome shotgun (WGS) entry which is preliminary data.</text>
</comment>
<dbReference type="AlphaFoldDB" id="A0A9W6V829"/>
<keyword evidence="2" id="KW-0812">Transmembrane</keyword>
<evidence type="ECO:0000313" key="4">
    <source>
        <dbReference type="Proteomes" id="UP001165042"/>
    </source>
</evidence>
<dbReference type="EMBL" id="BSSD01000006">
    <property type="protein sequence ID" value="GLW93455.1"/>
    <property type="molecule type" value="Genomic_DNA"/>
</dbReference>
<feature type="transmembrane region" description="Helical" evidence="2">
    <location>
        <begin position="100"/>
        <end position="122"/>
    </location>
</feature>
<dbReference type="Pfam" id="PF14248">
    <property type="entry name" value="DUF4345"/>
    <property type="match status" value="1"/>
</dbReference>
<keyword evidence="2" id="KW-0472">Membrane</keyword>
<gene>
    <name evidence="3" type="ORF">Aglo03_42710</name>
</gene>
<reference evidence="3" key="1">
    <citation type="submission" date="2023-02" db="EMBL/GenBank/DDBJ databases">
        <title>Actinokineospora globicatena NBRC 15670.</title>
        <authorList>
            <person name="Ichikawa N."/>
            <person name="Sato H."/>
            <person name="Tonouchi N."/>
        </authorList>
    </citation>
    <scope>NUCLEOTIDE SEQUENCE</scope>
    <source>
        <strain evidence="3">NBRC 15670</strain>
    </source>
</reference>
<evidence type="ECO:0000313" key="3">
    <source>
        <dbReference type="EMBL" id="GLW93455.1"/>
    </source>
</evidence>
<name>A0A9W6V829_9PSEU</name>
<protein>
    <recommendedName>
        <fullName evidence="5">DUF4345 domain-containing protein</fullName>
    </recommendedName>
</protein>
<dbReference type="Proteomes" id="UP001165042">
    <property type="component" value="Unassembled WGS sequence"/>
</dbReference>
<feature type="transmembrane region" description="Helical" evidence="2">
    <location>
        <begin position="33"/>
        <end position="56"/>
    </location>
</feature>
<feature type="transmembrane region" description="Helical" evidence="2">
    <location>
        <begin position="128"/>
        <end position="149"/>
    </location>
</feature>
<feature type="transmembrane region" description="Helical" evidence="2">
    <location>
        <begin position="76"/>
        <end position="93"/>
    </location>
</feature>
<accession>A0A9W6V829</accession>
<keyword evidence="4" id="KW-1185">Reference proteome</keyword>
<sequence>MTKEPAVTTEPVVTKRPAASNGPAATKPVVNKVVLAIAGLVAVVIGGALLFVPVGFHELSGLTAATDPGNVSEVRAGGAAVLIAGAVIMRGAFKPTLTRFAALVGTGFFLAYGVGRLIGIVADGLPPSGIVTAMVSELVLGVACASVVARTRDRAPV</sequence>